<keyword evidence="2" id="KW-0472">Membrane</keyword>
<dbReference type="PANTHER" id="PTHR30590:SF2">
    <property type="entry name" value="INNER MEMBRANE PROTEIN"/>
    <property type="match status" value="1"/>
</dbReference>
<keyword evidence="2" id="KW-1133">Transmembrane helix</keyword>
<proteinExistence type="predicted"/>
<evidence type="ECO:0000256" key="1">
    <source>
        <dbReference type="SAM" id="MobiDB-lite"/>
    </source>
</evidence>
<evidence type="ECO:0000313" key="5">
    <source>
        <dbReference type="Proteomes" id="UP000253318"/>
    </source>
</evidence>
<dbReference type="AlphaFoldDB" id="A0A368TC64"/>
<reference evidence="4 5" key="1">
    <citation type="submission" date="2018-04" db="EMBL/GenBank/DDBJ databases">
        <title>Novel actinobacteria from marine sediment.</title>
        <authorList>
            <person name="Ng Z.Y."/>
            <person name="Tan G.Y.A."/>
        </authorList>
    </citation>
    <scope>NUCLEOTIDE SEQUENCE [LARGE SCALE GENOMIC DNA]</scope>
    <source>
        <strain evidence="4 5">TPS81</strain>
    </source>
</reference>
<name>A0A368TC64_9ACTN</name>
<dbReference type="OrthoDB" id="2388539at2"/>
<dbReference type="Proteomes" id="UP000253318">
    <property type="component" value="Unassembled WGS sequence"/>
</dbReference>
<feature type="transmembrane region" description="Helical" evidence="2">
    <location>
        <begin position="377"/>
        <end position="400"/>
    </location>
</feature>
<gene>
    <name evidence="4" type="ORF">DEF24_00225</name>
</gene>
<organism evidence="4 5">
    <name type="scientific">Marinitenerispora sediminis</name>
    <dbReference type="NCBI Taxonomy" id="1931232"/>
    <lineage>
        <taxon>Bacteria</taxon>
        <taxon>Bacillati</taxon>
        <taxon>Actinomycetota</taxon>
        <taxon>Actinomycetes</taxon>
        <taxon>Streptosporangiales</taxon>
        <taxon>Nocardiopsidaceae</taxon>
        <taxon>Marinitenerispora</taxon>
    </lineage>
</organism>
<keyword evidence="5" id="KW-1185">Reference proteome</keyword>
<evidence type="ECO:0000256" key="2">
    <source>
        <dbReference type="SAM" id="Phobius"/>
    </source>
</evidence>
<feature type="transmembrane region" description="Helical" evidence="2">
    <location>
        <begin position="224"/>
        <end position="244"/>
    </location>
</feature>
<accession>A0A368TC64</accession>
<feature type="region of interest" description="Disordered" evidence="1">
    <location>
        <begin position="1"/>
        <end position="25"/>
    </location>
</feature>
<protein>
    <recommendedName>
        <fullName evidence="3">DUF418 domain-containing protein</fullName>
    </recommendedName>
</protein>
<feature type="transmembrane region" description="Helical" evidence="2">
    <location>
        <begin position="165"/>
        <end position="189"/>
    </location>
</feature>
<feature type="transmembrane region" description="Helical" evidence="2">
    <location>
        <begin position="298"/>
        <end position="326"/>
    </location>
</feature>
<feature type="domain" description="DUF418" evidence="3">
    <location>
        <begin position="250"/>
        <end position="419"/>
    </location>
</feature>
<evidence type="ECO:0000313" key="4">
    <source>
        <dbReference type="EMBL" id="RCV62645.1"/>
    </source>
</evidence>
<comment type="caution">
    <text evidence="4">The sequence shown here is derived from an EMBL/GenBank/DDBJ whole genome shotgun (WGS) entry which is preliminary data.</text>
</comment>
<feature type="transmembrane region" description="Helical" evidence="2">
    <location>
        <begin position="265"/>
        <end position="286"/>
    </location>
</feature>
<keyword evidence="2" id="KW-0812">Transmembrane</keyword>
<evidence type="ECO:0000259" key="3">
    <source>
        <dbReference type="Pfam" id="PF04235"/>
    </source>
</evidence>
<feature type="transmembrane region" description="Helical" evidence="2">
    <location>
        <begin position="352"/>
        <end position="371"/>
    </location>
</feature>
<sequence length="422" mass="43591">MSPRPEVAAVSPPRSVPRGPARPDERALAPDLARGAMLLLIVLANTPWYLGSYDLPATAHPVDGAALDRVVRFVMIVAVDARSYPMFALLFGYGMVRLYDRQRAAGGGERAAAALVRRRNLWLLAFGFAHAALLFAGDILGAYGLAGLVLGGLLLRQTEPAVRLWAGLLGTLVAALFAFSAAAAVMALADPASAAGDAGPTAVQALLQVTFTDPDAATAMARRAVLWPLAAVAQALSLIIPAAVAVGMWAARHRVLERPARYRRLLVRVAVAGVGVGWLTGLPQALAHVGLLEVADPAYAALAGLATLGGPAGGVGYVAVFALFAARYNARAPRRMGRAAVTVLTAVGSRSLSCYLAQSLLCAPLLAAWGLGLGAHLGSAGMAGVAAAVWLLTAAAALALHQARRRGPAEALLRRLVYGRAV</sequence>
<feature type="transmembrane region" description="Helical" evidence="2">
    <location>
        <begin position="142"/>
        <end position="158"/>
    </location>
</feature>
<dbReference type="Pfam" id="PF04235">
    <property type="entry name" value="DUF418"/>
    <property type="match status" value="1"/>
</dbReference>
<dbReference type="PANTHER" id="PTHR30590">
    <property type="entry name" value="INNER MEMBRANE PROTEIN"/>
    <property type="match status" value="1"/>
</dbReference>
<dbReference type="EMBL" id="QEIN01000001">
    <property type="protein sequence ID" value="RCV62645.1"/>
    <property type="molecule type" value="Genomic_DNA"/>
</dbReference>
<dbReference type="InterPro" id="IPR052529">
    <property type="entry name" value="Bact_Transport_Assoc"/>
</dbReference>
<dbReference type="InterPro" id="IPR007349">
    <property type="entry name" value="DUF418"/>
</dbReference>